<dbReference type="EMBL" id="JH370131">
    <property type="protein sequence ID" value="ELA42562.1"/>
    <property type="molecule type" value="Genomic_DNA"/>
</dbReference>
<proteinExistence type="predicted"/>
<dbReference type="OrthoDB" id="266138at2759"/>
<keyword evidence="1" id="KW-0433">Leucine-rich repeat</keyword>
<dbReference type="InterPro" id="IPR001611">
    <property type="entry name" value="Leu-rich_rpt"/>
</dbReference>
<dbReference type="PROSITE" id="PS51450">
    <property type="entry name" value="LRR"/>
    <property type="match status" value="1"/>
</dbReference>
<dbReference type="PANTHER" id="PTHR24373:SF275">
    <property type="entry name" value="TIR DOMAIN-CONTAINING PROTEIN"/>
    <property type="match status" value="1"/>
</dbReference>
<dbReference type="InterPro" id="IPR032675">
    <property type="entry name" value="LRR_dom_sf"/>
</dbReference>
<dbReference type="SUPFAM" id="SSF52058">
    <property type="entry name" value="L domain-like"/>
    <property type="match status" value="1"/>
</dbReference>
<dbReference type="Pfam" id="PF13855">
    <property type="entry name" value="LRR_8"/>
    <property type="match status" value="1"/>
</dbReference>
<evidence type="ECO:0000256" key="2">
    <source>
        <dbReference type="ARBA" id="ARBA00022729"/>
    </source>
</evidence>
<feature type="chain" id="PRO_5003960316" evidence="5">
    <location>
        <begin position="30"/>
        <end position="327"/>
    </location>
</feature>
<evidence type="ECO:0000313" key="7">
    <source>
        <dbReference type="Proteomes" id="UP000011082"/>
    </source>
</evidence>
<evidence type="ECO:0000256" key="3">
    <source>
        <dbReference type="ARBA" id="ARBA00022737"/>
    </source>
</evidence>
<dbReference type="Gene3D" id="3.80.10.10">
    <property type="entry name" value="Ribonuclease Inhibitor"/>
    <property type="match status" value="2"/>
</dbReference>
<dbReference type="Proteomes" id="UP000011082">
    <property type="component" value="Unassembled WGS sequence"/>
</dbReference>
<protein>
    <submittedName>
        <fullName evidence="6">Uncharacterized protein</fullName>
    </submittedName>
</protein>
<accession>L2GQF7</accession>
<name>L2GQF7_VITCO</name>
<evidence type="ECO:0000256" key="4">
    <source>
        <dbReference type="SAM" id="MobiDB-lite"/>
    </source>
</evidence>
<keyword evidence="3" id="KW-0677">Repeat</keyword>
<dbReference type="InterPro" id="IPR050328">
    <property type="entry name" value="Dev_Immune_Receptor"/>
</dbReference>
<dbReference type="RefSeq" id="XP_007603767.1">
    <property type="nucleotide sequence ID" value="XM_007603705.1"/>
</dbReference>
<evidence type="ECO:0000256" key="5">
    <source>
        <dbReference type="SAM" id="SignalP"/>
    </source>
</evidence>
<keyword evidence="2 5" id="KW-0732">Signal</keyword>
<gene>
    <name evidence="6" type="ORF">VICG_00314</name>
</gene>
<keyword evidence="7" id="KW-1185">Reference proteome</keyword>
<dbReference type="STRING" id="993615.L2GQF7"/>
<evidence type="ECO:0000256" key="1">
    <source>
        <dbReference type="ARBA" id="ARBA00022614"/>
    </source>
</evidence>
<dbReference type="GeneID" id="19881032"/>
<sequence length="327" mass="36504">MISKSSIAGIAAVLLVAVFFLCKFAFGNADNFILESPEGYDDFSKRLEQYGFSKLVESSVESLQDEEIKAAYSQHKEAVKSIILIDLFVGLKQESSARTFYNTKLPDLTVGAAPEPTKESKTKHTTSSPPAAESELQEALKSFICLCMQRFAFANVSIMWSNDLLFTQPKIEIVGFKLGFVPSEALAAFKEMVSLDLKQTHVTKGFESLKILKNLRYLTLSENGITEFPNFTGFPALNEVYLNNNAIQKIDLSQYLKSGTDEYEKLGITNLHLNNNKISNIDNDFMKVFPELKELSLRNNKIAKMPECFNGLEDKVKVDITTLPSTG</sequence>
<dbReference type="VEuPathDB" id="MicrosporidiaDB:VICG_00314"/>
<dbReference type="InterPro" id="IPR025875">
    <property type="entry name" value="Leu-rich_rpt_4"/>
</dbReference>
<dbReference type="Pfam" id="PF12799">
    <property type="entry name" value="LRR_4"/>
    <property type="match status" value="1"/>
</dbReference>
<organism evidence="6 7">
    <name type="scientific">Vittaforma corneae (strain ATCC 50505)</name>
    <name type="common">Microsporidian parasite</name>
    <name type="synonym">Nosema corneum</name>
    <dbReference type="NCBI Taxonomy" id="993615"/>
    <lineage>
        <taxon>Eukaryota</taxon>
        <taxon>Fungi</taxon>
        <taxon>Fungi incertae sedis</taxon>
        <taxon>Microsporidia</taxon>
        <taxon>Nosematidae</taxon>
        <taxon>Vittaforma</taxon>
    </lineage>
</organism>
<dbReference type="InterPro" id="IPR003591">
    <property type="entry name" value="Leu-rich_rpt_typical-subtyp"/>
</dbReference>
<dbReference type="AlphaFoldDB" id="L2GQF7"/>
<feature type="region of interest" description="Disordered" evidence="4">
    <location>
        <begin position="111"/>
        <end position="131"/>
    </location>
</feature>
<dbReference type="PANTHER" id="PTHR24373">
    <property type="entry name" value="SLIT RELATED LEUCINE-RICH REPEAT NEURONAL PROTEIN"/>
    <property type="match status" value="1"/>
</dbReference>
<dbReference type="HOGENOM" id="CLU_850476_0_0_1"/>
<dbReference type="SMART" id="SM00369">
    <property type="entry name" value="LRR_TYP"/>
    <property type="match status" value="2"/>
</dbReference>
<reference evidence="7" key="1">
    <citation type="submission" date="2011-05" db="EMBL/GenBank/DDBJ databases">
        <title>The genome sequence of Vittaforma corneae strain ATCC 50505.</title>
        <authorList>
            <consortium name="The Broad Institute Genome Sequencing Platform"/>
            <person name="Cuomo C."/>
            <person name="Didier E."/>
            <person name="Bowers L."/>
            <person name="Young S.K."/>
            <person name="Zeng Q."/>
            <person name="Gargeya S."/>
            <person name="Fitzgerald M."/>
            <person name="Haas B."/>
            <person name="Abouelleil A."/>
            <person name="Alvarado L."/>
            <person name="Arachchi H.M."/>
            <person name="Berlin A."/>
            <person name="Chapman S.B."/>
            <person name="Gearin G."/>
            <person name="Goldberg J."/>
            <person name="Griggs A."/>
            <person name="Gujja S."/>
            <person name="Hansen M."/>
            <person name="Heiman D."/>
            <person name="Howarth C."/>
            <person name="Larimer J."/>
            <person name="Lui A."/>
            <person name="MacDonald P.J.P."/>
            <person name="McCowen C."/>
            <person name="Montmayeur A."/>
            <person name="Murphy C."/>
            <person name="Neiman D."/>
            <person name="Pearson M."/>
            <person name="Priest M."/>
            <person name="Roberts A."/>
            <person name="Saif S."/>
            <person name="Shea T."/>
            <person name="Sisk P."/>
            <person name="Stolte C."/>
            <person name="Sykes S."/>
            <person name="Wortman J."/>
            <person name="Nusbaum C."/>
            <person name="Birren B."/>
        </authorList>
    </citation>
    <scope>NUCLEOTIDE SEQUENCE [LARGE SCALE GENOMIC DNA]</scope>
    <source>
        <strain evidence="7">ATCC 50505</strain>
    </source>
</reference>
<dbReference type="InParanoid" id="L2GQF7"/>
<evidence type="ECO:0000313" key="6">
    <source>
        <dbReference type="EMBL" id="ELA42562.1"/>
    </source>
</evidence>
<feature type="signal peptide" evidence="5">
    <location>
        <begin position="1"/>
        <end position="29"/>
    </location>
</feature>